<keyword evidence="4" id="KW-1185">Reference proteome</keyword>
<evidence type="ECO:0000313" key="3">
    <source>
        <dbReference type="EMBL" id="GBP25006.1"/>
    </source>
</evidence>
<name>A0A4C1UGC4_EUMVA</name>
<evidence type="ECO:0000256" key="1">
    <source>
        <dbReference type="SAM" id="MobiDB-lite"/>
    </source>
</evidence>
<evidence type="ECO:0000313" key="4">
    <source>
        <dbReference type="Proteomes" id="UP000299102"/>
    </source>
</evidence>
<feature type="region of interest" description="Disordered" evidence="1">
    <location>
        <begin position="178"/>
        <end position="198"/>
    </location>
</feature>
<feature type="signal peptide" evidence="2">
    <location>
        <begin position="1"/>
        <end position="16"/>
    </location>
</feature>
<keyword evidence="2" id="KW-0732">Signal</keyword>
<sequence length="241" mass="25325">MKNLIAFSALLVAVLAAPTTLDTNGSDGDVFRQNMAIQHGAAFGPTSVLAPFSIVPPPIDFKSHLSWAKHGGLHNRAEEEESVMEDASARTYGSYAEAATGLASIAGLSAAAPAHAGSAMGLFPHARIGGCAIPLLLSCSPNIVAGHLVKSQAYPSYSTPSYRSTEQETNTVADMRESPNMEAKNAWSDAERSSSRGASALHTASINVPYHQHLSQDGRHILLGALPQSNIYHPHGGHVPQ</sequence>
<comment type="caution">
    <text evidence="3">The sequence shown here is derived from an EMBL/GenBank/DDBJ whole genome shotgun (WGS) entry which is preliminary data.</text>
</comment>
<dbReference type="OrthoDB" id="7481101at2759"/>
<dbReference type="AlphaFoldDB" id="A0A4C1UGC4"/>
<dbReference type="EMBL" id="BGZK01000168">
    <property type="protein sequence ID" value="GBP25006.1"/>
    <property type="molecule type" value="Genomic_DNA"/>
</dbReference>
<feature type="chain" id="PRO_5020021199" evidence="2">
    <location>
        <begin position="17"/>
        <end position="241"/>
    </location>
</feature>
<reference evidence="3 4" key="1">
    <citation type="journal article" date="2019" name="Commun. Biol.">
        <title>The bagworm genome reveals a unique fibroin gene that provides high tensile strength.</title>
        <authorList>
            <person name="Kono N."/>
            <person name="Nakamura H."/>
            <person name="Ohtoshi R."/>
            <person name="Tomita M."/>
            <person name="Numata K."/>
            <person name="Arakawa K."/>
        </authorList>
    </citation>
    <scope>NUCLEOTIDE SEQUENCE [LARGE SCALE GENOMIC DNA]</scope>
</reference>
<proteinExistence type="predicted"/>
<protein>
    <submittedName>
        <fullName evidence="3">Uncharacterized protein</fullName>
    </submittedName>
</protein>
<dbReference type="Proteomes" id="UP000299102">
    <property type="component" value="Unassembled WGS sequence"/>
</dbReference>
<organism evidence="3 4">
    <name type="scientific">Eumeta variegata</name>
    <name type="common">Bagworm moth</name>
    <name type="synonym">Eumeta japonica</name>
    <dbReference type="NCBI Taxonomy" id="151549"/>
    <lineage>
        <taxon>Eukaryota</taxon>
        <taxon>Metazoa</taxon>
        <taxon>Ecdysozoa</taxon>
        <taxon>Arthropoda</taxon>
        <taxon>Hexapoda</taxon>
        <taxon>Insecta</taxon>
        <taxon>Pterygota</taxon>
        <taxon>Neoptera</taxon>
        <taxon>Endopterygota</taxon>
        <taxon>Lepidoptera</taxon>
        <taxon>Glossata</taxon>
        <taxon>Ditrysia</taxon>
        <taxon>Tineoidea</taxon>
        <taxon>Psychidae</taxon>
        <taxon>Oiketicinae</taxon>
        <taxon>Eumeta</taxon>
    </lineage>
</organism>
<gene>
    <name evidence="3" type="ORF">EVAR_94301_1</name>
</gene>
<accession>A0A4C1UGC4</accession>
<evidence type="ECO:0000256" key="2">
    <source>
        <dbReference type="SAM" id="SignalP"/>
    </source>
</evidence>